<evidence type="ECO:0000313" key="1">
    <source>
        <dbReference type="EMBL" id="SVB32463.1"/>
    </source>
</evidence>
<reference evidence="1" key="1">
    <citation type="submission" date="2018-05" db="EMBL/GenBank/DDBJ databases">
        <authorList>
            <person name="Lanie J.A."/>
            <person name="Ng W.-L."/>
            <person name="Kazmierczak K.M."/>
            <person name="Andrzejewski T.M."/>
            <person name="Davidsen T.M."/>
            <person name="Wayne K.J."/>
            <person name="Tettelin H."/>
            <person name="Glass J.I."/>
            <person name="Rusch D."/>
            <person name="Podicherti R."/>
            <person name="Tsui H.-C.T."/>
            <person name="Winkler M.E."/>
        </authorList>
    </citation>
    <scope>NUCLEOTIDE SEQUENCE</scope>
</reference>
<dbReference type="SUPFAM" id="SSF51197">
    <property type="entry name" value="Clavaminate synthase-like"/>
    <property type="match status" value="1"/>
</dbReference>
<protein>
    <recommendedName>
        <fullName evidence="2">Phytanoyl-CoA dioxygenase family protein</fullName>
    </recommendedName>
</protein>
<dbReference type="Pfam" id="PF05721">
    <property type="entry name" value="PhyH"/>
    <property type="match status" value="1"/>
</dbReference>
<dbReference type="AlphaFoldDB" id="A0A382D4H8"/>
<gene>
    <name evidence="1" type="ORF">METZ01_LOCUS185317</name>
</gene>
<dbReference type="EMBL" id="UINC01037251">
    <property type="protein sequence ID" value="SVB32463.1"/>
    <property type="molecule type" value="Genomic_DNA"/>
</dbReference>
<evidence type="ECO:0008006" key="2">
    <source>
        <dbReference type="Google" id="ProtNLM"/>
    </source>
</evidence>
<proteinExistence type="predicted"/>
<dbReference type="InterPro" id="IPR008775">
    <property type="entry name" value="Phytyl_CoA_dOase-like"/>
</dbReference>
<sequence length="273" mass="30693">MITDMDIYLFDLQGYLHLEEALTQKEVDGLNTCVDNIPSLNPGQWHGYIHGHTYGDNDGLNYQQIYEAGEPFEELINHPSWFDRVRFFIGGEGSFDEKHGPMFIDENLLNFRTSGEGIGLHNGGKLGISRCQFRYLNGKFHCNQINILIALTNIGPGDGGTVIVPGSHKSNFDNPDFSQFSMGARGNCPSQMTGSIEIHMRAGDALLFVDCCTHGSANRVNDGERRTAVYRYGPSWGNFRHGYHPSPELLERLTPERRQIVWPQTPIPRPPQV</sequence>
<accession>A0A382D4H8</accession>
<dbReference type="Gene3D" id="2.60.120.620">
    <property type="entry name" value="q2cbj1_9rhob like domain"/>
    <property type="match status" value="1"/>
</dbReference>
<organism evidence="1">
    <name type="scientific">marine metagenome</name>
    <dbReference type="NCBI Taxonomy" id="408172"/>
    <lineage>
        <taxon>unclassified sequences</taxon>
        <taxon>metagenomes</taxon>
        <taxon>ecological metagenomes</taxon>
    </lineage>
</organism>
<name>A0A382D4H8_9ZZZZ</name>